<dbReference type="Proteomes" id="UP000236173">
    <property type="component" value="Unassembled WGS sequence"/>
</dbReference>
<keyword evidence="2" id="KW-0547">Nucleotide-binding</keyword>
<evidence type="ECO:0000256" key="1">
    <source>
        <dbReference type="ARBA" id="ARBA00022553"/>
    </source>
</evidence>
<evidence type="ECO:0000313" key="9">
    <source>
        <dbReference type="EMBL" id="GBC99823.1"/>
    </source>
</evidence>
<dbReference type="Pfam" id="PF00072">
    <property type="entry name" value="Response_reg"/>
    <property type="match status" value="1"/>
</dbReference>
<dbReference type="InterPro" id="IPR001789">
    <property type="entry name" value="Sig_transdc_resp-reg_receiver"/>
</dbReference>
<dbReference type="Gene3D" id="3.40.50.300">
    <property type="entry name" value="P-loop containing nucleotide triphosphate hydrolases"/>
    <property type="match status" value="1"/>
</dbReference>
<feature type="modified residue" description="4-aspartylphosphate" evidence="6">
    <location>
        <position position="71"/>
    </location>
</feature>
<dbReference type="InterPro" id="IPR009057">
    <property type="entry name" value="Homeodomain-like_sf"/>
</dbReference>
<keyword evidence="3" id="KW-0067">ATP-binding</keyword>
<dbReference type="GO" id="GO:0006355">
    <property type="term" value="P:regulation of DNA-templated transcription"/>
    <property type="evidence" value="ECO:0007669"/>
    <property type="project" value="InterPro"/>
</dbReference>
<dbReference type="Pfam" id="PF00158">
    <property type="entry name" value="Sigma54_activat"/>
    <property type="match status" value="1"/>
</dbReference>
<feature type="domain" description="Sigma-54 factor interaction" evidence="7">
    <location>
        <begin position="161"/>
        <end position="390"/>
    </location>
</feature>
<feature type="domain" description="Response regulatory" evidence="8">
    <location>
        <begin position="22"/>
        <end position="136"/>
    </location>
</feature>
<sequence length="468" mass="52801">MDGAPMIPFIFASKAGIKMERKVLLVDDDPDVLEMTADVLRRNGYAVVTAQNGTEALEWLRRDEIPVVVTDLRMPGMSGEQLLDAVLQRHPDTQVIILTGYGTIPSAVEAIKKGAADYLTKPLAPDQLLLALERLFERLRLEEENRHLREQLARQAGDAVILGESKAIRQVLALIDKVAPTDATVLLQGESGVGKELVAKAVHFRSKRRHKPFVKVSCAAIPESLLEVELFGREKGAYTDATEAKPGRFELAHQGTMFLDEVGDLTPAMQAKLLRVLQEREFERVGGTQTIRVDVRIIAATNKDLMDAVQRGVFREDLFYRLNVVPIYIPPLRERKEDIPSLVEAFIARFCAEMEKPTMTVADDAMQVLLDYDWPGNVRELQNVLERAVILAEEPVIRARDLHFLFAQRQATPNPTVFSLRHAEMEQIIKVLKLTKGNKTEAARLLGITRDTLYRKLREYRLDPSQWK</sequence>
<evidence type="ECO:0000256" key="2">
    <source>
        <dbReference type="ARBA" id="ARBA00022741"/>
    </source>
</evidence>
<name>A0A2H5XF62_9BACT</name>
<dbReference type="SMART" id="SM00448">
    <property type="entry name" value="REC"/>
    <property type="match status" value="1"/>
</dbReference>
<dbReference type="SUPFAM" id="SSF52540">
    <property type="entry name" value="P-loop containing nucleoside triphosphate hydrolases"/>
    <property type="match status" value="1"/>
</dbReference>
<dbReference type="InterPro" id="IPR011006">
    <property type="entry name" value="CheY-like_superfamily"/>
</dbReference>
<dbReference type="PROSITE" id="PS50110">
    <property type="entry name" value="RESPONSE_REGULATORY"/>
    <property type="match status" value="1"/>
</dbReference>
<dbReference type="InterPro" id="IPR027417">
    <property type="entry name" value="P-loop_NTPase"/>
</dbReference>
<evidence type="ECO:0000259" key="7">
    <source>
        <dbReference type="PROSITE" id="PS50045"/>
    </source>
</evidence>
<protein>
    <submittedName>
        <fullName evidence="9">Transcriptional regulatory protein ZraR</fullName>
    </submittedName>
</protein>
<evidence type="ECO:0000256" key="6">
    <source>
        <dbReference type="PROSITE-ProRule" id="PRU00169"/>
    </source>
</evidence>
<organism evidence="9 10">
    <name type="scientific">Candidatus Fervidibacter japonicus</name>
    <dbReference type="NCBI Taxonomy" id="2035412"/>
    <lineage>
        <taxon>Bacteria</taxon>
        <taxon>Candidatus Fervidibacterota</taxon>
        <taxon>Candidatus Fervidibacter</taxon>
    </lineage>
</organism>
<accession>A0A2H5XF62</accession>
<evidence type="ECO:0000256" key="3">
    <source>
        <dbReference type="ARBA" id="ARBA00022840"/>
    </source>
</evidence>
<dbReference type="PANTHER" id="PTHR32071">
    <property type="entry name" value="TRANSCRIPTIONAL REGULATORY PROTEIN"/>
    <property type="match status" value="1"/>
</dbReference>
<evidence type="ECO:0000313" key="10">
    <source>
        <dbReference type="Proteomes" id="UP000236173"/>
    </source>
</evidence>
<dbReference type="InterPro" id="IPR025944">
    <property type="entry name" value="Sigma_54_int_dom_CS"/>
</dbReference>
<dbReference type="InterPro" id="IPR058031">
    <property type="entry name" value="AAA_lid_NorR"/>
</dbReference>
<dbReference type="InterPro" id="IPR003593">
    <property type="entry name" value="AAA+_ATPase"/>
</dbReference>
<dbReference type="PROSITE" id="PS50045">
    <property type="entry name" value="SIGMA54_INTERACT_4"/>
    <property type="match status" value="1"/>
</dbReference>
<evidence type="ECO:0000256" key="4">
    <source>
        <dbReference type="ARBA" id="ARBA00023015"/>
    </source>
</evidence>
<dbReference type="EMBL" id="BEHT01000039">
    <property type="protein sequence ID" value="GBC99823.1"/>
    <property type="molecule type" value="Genomic_DNA"/>
</dbReference>
<dbReference type="GO" id="GO:0005524">
    <property type="term" value="F:ATP binding"/>
    <property type="evidence" value="ECO:0007669"/>
    <property type="project" value="UniProtKB-KW"/>
</dbReference>
<dbReference type="AlphaFoldDB" id="A0A2H5XF62"/>
<dbReference type="Gene3D" id="1.10.8.60">
    <property type="match status" value="1"/>
</dbReference>
<dbReference type="PRINTS" id="PR01590">
    <property type="entry name" value="HTHFIS"/>
</dbReference>
<evidence type="ECO:0000256" key="5">
    <source>
        <dbReference type="ARBA" id="ARBA00023163"/>
    </source>
</evidence>
<comment type="caution">
    <text evidence="9">The sequence shown here is derived from an EMBL/GenBank/DDBJ whole genome shotgun (WGS) entry which is preliminary data.</text>
</comment>
<dbReference type="FunFam" id="3.40.50.300:FF:000006">
    <property type="entry name" value="DNA-binding transcriptional regulator NtrC"/>
    <property type="match status" value="1"/>
</dbReference>
<dbReference type="Gene3D" id="3.40.50.2300">
    <property type="match status" value="1"/>
</dbReference>
<dbReference type="SUPFAM" id="SSF52172">
    <property type="entry name" value="CheY-like"/>
    <property type="match status" value="1"/>
</dbReference>
<gene>
    <name evidence="9" type="primary">zraR</name>
    <name evidence="9" type="ORF">HRbin17_02354</name>
</gene>
<dbReference type="PROSITE" id="PS00688">
    <property type="entry name" value="SIGMA54_INTERACT_3"/>
    <property type="match status" value="1"/>
</dbReference>
<reference evidence="10" key="1">
    <citation type="submission" date="2017-09" db="EMBL/GenBank/DDBJ databases">
        <title>Metaegenomics of thermophilic ammonia-oxidizing enrichment culture.</title>
        <authorList>
            <person name="Kato S."/>
            <person name="Suzuki K."/>
        </authorList>
    </citation>
    <scope>NUCLEOTIDE SEQUENCE [LARGE SCALE GENOMIC DNA]</scope>
</reference>
<dbReference type="GO" id="GO:0000160">
    <property type="term" value="P:phosphorelay signal transduction system"/>
    <property type="evidence" value="ECO:0007669"/>
    <property type="project" value="InterPro"/>
</dbReference>
<proteinExistence type="predicted"/>
<dbReference type="InterPro" id="IPR025662">
    <property type="entry name" value="Sigma_54_int_dom_ATP-bd_1"/>
</dbReference>
<evidence type="ECO:0000259" key="8">
    <source>
        <dbReference type="PROSITE" id="PS50110"/>
    </source>
</evidence>
<dbReference type="SMART" id="SM00382">
    <property type="entry name" value="AAA"/>
    <property type="match status" value="1"/>
</dbReference>
<dbReference type="InterPro" id="IPR002078">
    <property type="entry name" value="Sigma_54_int"/>
</dbReference>
<dbReference type="CDD" id="cd00009">
    <property type="entry name" value="AAA"/>
    <property type="match status" value="1"/>
</dbReference>
<keyword evidence="1 6" id="KW-0597">Phosphoprotein</keyword>
<keyword evidence="5" id="KW-0804">Transcription</keyword>
<dbReference type="FunFam" id="3.40.50.2300:FF:000018">
    <property type="entry name" value="DNA-binding transcriptional regulator NtrC"/>
    <property type="match status" value="1"/>
</dbReference>
<dbReference type="Pfam" id="PF02954">
    <property type="entry name" value="HTH_8"/>
    <property type="match status" value="1"/>
</dbReference>
<dbReference type="InterPro" id="IPR002197">
    <property type="entry name" value="HTH_Fis"/>
</dbReference>
<keyword evidence="4" id="KW-0805">Transcription regulation</keyword>
<dbReference type="Gene3D" id="1.10.10.60">
    <property type="entry name" value="Homeodomain-like"/>
    <property type="match status" value="1"/>
</dbReference>
<dbReference type="SUPFAM" id="SSF46689">
    <property type="entry name" value="Homeodomain-like"/>
    <property type="match status" value="1"/>
</dbReference>
<dbReference type="GO" id="GO:0043565">
    <property type="term" value="F:sequence-specific DNA binding"/>
    <property type="evidence" value="ECO:0007669"/>
    <property type="project" value="InterPro"/>
</dbReference>
<dbReference type="PROSITE" id="PS00675">
    <property type="entry name" value="SIGMA54_INTERACT_1"/>
    <property type="match status" value="1"/>
</dbReference>
<dbReference type="Pfam" id="PF25601">
    <property type="entry name" value="AAA_lid_14"/>
    <property type="match status" value="1"/>
</dbReference>